<keyword evidence="13" id="KW-1185">Reference proteome</keyword>
<feature type="binding site" evidence="7 9">
    <location>
        <position position="39"/>
    </location>
    <ligand>
        <name>NAD(+)</name>
        <dbReference type="ChEBI" id="CHEBI:57540"/>
    </ligand>
</feature>
<comment type="function">
    <text evidence="7">Catalyzes the conversion of lactate to pyruvate.</text>
</comment>
<evidence type="ECO:0000259" key="11">
    <source>
        <dbReference type="Pfam" id="PF02866"/>
    </source>
</evidence>
<dbReference type="CDD" id="cd05292">
    <property type="entry name" value="LDH_2"/>
    <property type="match status" value="1"/>
</dbReference>
<keyword evidence="7" id="KW-0963">Cytoplasm</keyword>
<dbReference type="NCBIfam" id="NF004863">
    <property type="entry name" value="PRK06223.1"/>
    <property type="match status" value="1"/>
</dbReference>
<comment type="similarity">
    <text evidence="2 7">Belongs to the LDH/MDH superfamily. LDH family.</text>
</comment>
<feature type="binding site" evidence="7">
    <location>
        <position position="105"/>
    </location>
    <ligand>
        <name>NAD(+)</name>
        <dbReference type="ChEBI" id="CHEBI:57540"/>
    </ligand>
</feature>
<feature type="active site" description="Proton acceptor" evidence="7 8">
    <location>
        <position position="179"/>
    </location>
</feature>
<feature type="binding site" evidence="7">
    <location>
        <position position="147"/>
    </location>
    <ligand>
        <name>NAD(+)</name>
        <dbReference type="ChEBI" id="CHEBI:57540"/>
    </ligand>
</feature>
<feature type="domain" description="Lactate/malate dehydrogenase N-terminal" evidence="10">
    <location>
        <begin position="7"/>
        <end position="146"/>
    </location>
</feature>
<dbReference type="Pfam" id="PF00056">
    <property type="entry name" value="Ldh_1_N"/>
    <property type="match status" value="1"/>
</dbReference>
<dbReference type="SUPFAM" id="SSF51735">
    <property type="entry name" value="NAD(P)-binding Rossmann-fold domains"/>
    <property type="match status" value="1"/>
</dbReference>
<dbReference type="NCBIfam" id="TIGR01771">
    <property type="entry name" value="L-LDH-NAD"/>
    <property type="match status" value="1"/>
</dbReference>
<dbReference type="Proteomes" id="UP000198828">
    <property type="component" value="Unassembled WGS sequence"/>
</dbReference>
<feature type="binding site" evidence="7">
    <location>
        <begin position="152"/>
        <end position="155"/>
    </location>
    <ligand>
        <name>substrate</name>
    </ligand>
</feature>
<evidence type="ECO:0000256" key="4">
    <source>
        <dbReference type="ARBA" id="ARBA00023002"/>
    </source>
</evidence>
<comment type="catalytic activity">
    <reaction evidence="6 7">
        <text>(S)-lactate + NAD(+) = pyruvate + NADH + H(+)</text>
        <dbReference type="Rhea" id="RHEA:23444"/>
        <dbReference type="ChEBI" id="CHEBI:15361"/>
        <dbReference type="ChEBI" id="CHEBI:15378"/>
        <dbReference type="ChEBI" id="CHEBI:16651"/>
        <dbReference type="ChEBI" id="CHEBI:57540"/>
        <dbReference type="ChEBI" id="CHEBI:57945"/>
        <dbReference type="EC" id="1.1.1.27"/>
    </reaction>
</comment>
<dbReference type="EMBL" id="FNNG01000019">
    <property type="protein sequence ID" value="SDX76530.1"/>
    <property type="molecule type" value="Genomic_DNA"/>
</dbReference>
<feature type="binding site" evidence="7 9">
    <location>
        <begin position="122"/>
        <end position="124"/>
    </location>
    <ligand>
        <name>NAD(+)</name>
        <dbReference type="ChEBI" id="CHEBI:57540"/>
    </ligand>
</feature>
<evidence type="ECO:0000256" key="6">
    <source>
        <dbReference type="ARBA" id="ARBA00049258"/>
    </source>
</evidence>
<evidence type="ECO:0000256" key="3">
    <source>
        <dbReference type="ARBA" id="ARBA00012967"/>
    </source>
</evidence>
<dbReference type="InterPro" id="IPR015955">
    <property type="entry name" value="Lactate_DH/Glyco_Ohase_4_C"/>
</dbReference>
<feature type="binding site" evidence="7">
    <location>
        <begin position="124"/>
        <end position="127"/>
    </location>
    <ligand>
        <name>substrate</name>
    </ligand>
</feature>
<comment type="pathway">
    <text evidence="1 7">Fermentation; pyruvate fermentation to lactate; (S)-lactate from pyruvate: step 1/1.</text>
</comment>
<evidence type="ECO:0000256" key="9">
    <source>
        <dbReference type="PIRSR" id="PIRSR000102-3"/>
    </source>
</evidence>
<dbReference type="HAMAP" id="MF_00488">
    <property type="entry name" value="Lactate_dehydrog"/>
    <property type="match status" value="1"/>
</dbReference>
<dbReference type="InterPro" id="IPR011304">
    <property type="entry name" value="L-lactate_DH"/>
</dbReference>
<evidence type="ECO:0000313" key="12">
    <source>
        <dbReference type="EMBL" id="SDX76530.1"/>
    </source>
</evidence>
<evidence type="ECO:0000256" key="7">
    <source>
        <dbReference type="HAMAP-Rule" id="MF_00488"/>
    </source>
</evidence>
<feature type="binding site" evidence="7">
    <location>
        <position position="69"/>
    </location>
    <ligand>
        <name>NAD(+)</name>
        <dbReference type="ChEBI" id="CHEBI:57540"/>
    </ligand>
</feature>
<feature type="domain" description="Lactate/malate dehydrogenase C-terminal" evidence="11">
    <location>
        <begin position="149"/>
        <end position="315"/>
    </location>
</feature>
<sequence>MGVKNRIKISILGGGGAVGSTTAYAVAIAGLANELVLVDINKDKTEGEALDLSHGAAFIEPVDIRVGEYEDTKDSDIVIITAGLAQKSGETRLQLTKRNIEIFKTIIPEVIKYSPNSILLVISNPVDILTYVAYRLSGFPRERVIGSGTVLDTSRLKYEISNRFNVDPRDVTTYILGEHGDTGFPVWSLTNIKGIKIDQYAQLVNMKYNDELKKDIHESVKNAAYEIINKKGATFYAIALSATHIVESILRDKKSILPVSALVNNYYDANDIYLGVPCIVGRNGVEKVLNVQLNEEEINNFNKSARVLKTALNESFLLSKKYVS</sequence>
<feature type="modified residue" description="Phosphotyrosine" evidence="7">
    <location>
        <position position="225"/>
    </location>
</feature>
<dbReference type="FunFam" id="3.40.50.720:FF:000018">
    <property type="entry name" value="Malate dehydrogenase"/>
    <property type="match status" value="1"/>
</dbReference>
<dbReference type="Gene3D" id="3.90.110.10">
    <property type="entry name" value="Lactate dehydrogenase/glycoside hydrolase, family 4, C-terminal"/>
    <property type="match status" value="1"/>
</dbReference>
<accession>A0A1H3ED46</accession>
<evidence type="ECO:0000256" key="8">
    <source>
        <dbReference type="PIRSR" id="PIRSR000102-1"/>
    </source>
</evidence>
<proteinExistence type="inferred from homology"/>
<dbReference type="InterPro" id="IPR036291">
    <property type="entry name" value="NAD(P)-bd_dom_sf"/>
</dbReference>
<keyword evidence="7" id="KW-0597">Phosphoprotein</keyword>
<dbReference type="RefSeq" id="WP_093754860.1">
    <property type="nucleotide sequence ID" value="NZ_BSYN01000003.1"/>
</dbReference>
<dbReference type="NCBIfam" id="NF000824">
    <property type="entry name" value="PRK00066.1"/>
    <property type="match status" value="1"/>
</dbReference>
<feature type="binding site" evidence="9">
    <location>
        <begin position="13"/>
        <end position="19"/>
    </location>
    <ligand>
        <name>NAD(+)</name>
        <dbReference type="ChEBI" id="CHEBI:57540"/>
    </ligand>
</feature>
<dbReference type="InterPro" id="IPR001236">
    <property type="entry name" value="Lactate/malate_DH_N"/>
</dbReference>
<evidence type="ECO:0000259" key="10">
    <source>
        <dbReference type="Pfam" id="PF00056"/>
    </source>
</evidence>
<evidence type="ECO:0000256" key="1">
    <source>
        <dbReference type="ARBA" id="ARBA00004843"/>
    </source>
</evidence>
<gene>
    <name evidence="7" type="primary">ldh</name>
    <name evidence="12" type="ORF">SAMN05660923_02883</name>
</gene>
<dbReference type="InterPro" id="IPR022383">
    <property type="entry name" value="Lactate/malate_DH_C"/>
</dbReference>
<dbReference type="GO" id="GO:0005737">
    <property type="term" value="C:cytoplasm"/>
    <property type="evidence" value="ECO:0007669"/>
    <property type="project" value="UniProtKB-SubCell"/>
</dbReference>
<dbReference type="AlphaFoldDB" id="A0A1H3ED46"/>
<evidence type="ECO:0000256" key="5">
    <source>
        <dbReference type="ARBA" id="ARBA00023027"/>
    </source>
</evidence>
<comment type="caution">
    <text evidence="7">Lacks conserved residue(s) required for the propagation of feature annotation.</text>
</comment>
<dbReference type="Pfam" id="PF02866">
    <property type="entry name" value="Ldh_1_C"/>
    <property type="match status" value="1"/>
</dbReference>
<dbReference type="PRINTS" id="PR00086">
    <property type="entry name" value="LLDHDRGNASE"/>
</dbReference>
<comment type="subcellular location">
    <subcellularLocation>
        <location evidence="7">Cytoplasm</location>
    </subcellularLocation>
</comment>
<dbReference type="OrthoDB" id="9802969at2"/>
<dbReference type="InterPro" id="IPR018177">
    <property type="entry name" value="L-lactate_DH_AS"/>
</dbReference>
<dbReference type="InterPro" id="IPR001557">
    <property type="entry name" value="L-lactate/malate_DH"/>
</dbReference>
<feature type="binding site" evidence="7">
    <location>
        <begin position="83"/>
        <end position="84"/>
    </location>
    <ligand>
        <name>NAD(+)</name>
        <dbReference type="ChEBI" id="CHEBI:57540"/>
    </ligand>
</feature>
<dbReference type="PANTHER" id="PTHR43128:SF16">
    <property type="entry name" value="L-LACTATE DEHYDROGENASE"/>
    <property type="match status" value="1"/>
</dbReference>
<dbReference type="GO" id="GO:0006096">
    <property type="term" value="P:glycolytic process"/>
    <property type="evidence" value="ECO:0007669"/>
    <property type="project" value="UniProtKB-UniRule"/>
</dbReference>
<feature type="binding site" evidence="7">
    <location>
        <position position="92"/>
    </location>
    <ligand>
        <name>substrate</name>
    </ligand>
</feature>
<name>A0A1H3ED46_9FIRM</name>
<dbReference type="UniPathway" id="UPA00554">
    <property type="reaction ID" value="UER00611"/>
</dbReference>
<feature type="binding site" evidence="7">
    <location>
        <position position="18"/>
    </location>
    <ligand>
        <name>NAD(+)</name>
        <dbReference type="ChEBI" id="CHEBI:57540"/>
    </ligand>
</feature>
<dbReference type="PANTHER" id="PTHR43128">
    <property type="entry name" value="L-2-HYDROXYCARBOXYLATE DEHYDROGENASE (NAD(P)(+))"/>
    <property type="match status" value="1"/>
</dbReference>
<feature type="binding site" evidence="7">
    <location>
        <position position="234"/>
    </location>
    <ligand>
        <name>substrate</name>
    </ligand>
</feature>
<evidence type="ECO:0000313" key="13">
    <source>
        <dbReference type="Proteomes" id="UP000198828"/>
    </source>
</evidence>
<feature type="binding site" evidence="7">
    <location>
        <position position="44"/>
    </location>
    <ligand>
        <name>NAD(+)</name>
        <dbReference type="ChEBI" id="CHEBI:57540"/>
    </ligand>
</feature>
<protein>
    <recommendedName>
        <fullName evidence="3 7">L-lactate dehydrogenase</fullName>
        <shortName evidence="7">L-LDH</shortName>
        <ecNumber evidence="3 7">1.1.1.27</ecNumber>
    </recommendedName>
</protein>
<dbReference type="SUPFAM" id="SSF56327">
    <property type="entry name" value="LDH C-terminal domain-like"/>
    <property type="match status" value="1"/>
</dbReference>
<organism evidence="12 13">
    <name type="scientific">Tepidimicrobium xylanilyticum</name>
    <dbReference type="NCBI Taxonomy" id="1123352"/>
    <lineage>
        <taxon>Bacteria</taxon>
        <taxon>Bacillati</taxon>
        <taxon>Bacillota</taxon>
        <taxon>Tissierellia</taxon>
        <taxon>Tissierellales</taxon>
        <taxon>Tepidimicrobiaceae</taxon>
        <taxon>Tepidimicrobium</taxon>
    </lineage>
</organism>
<keyword evidence="5 7" id="KW-0520">NAD</keyword>
<evidence type="ECO:0000256" key="2">
    <source>
        <dbReference type="ARBA" id="ARBA00006054"/>
    </source>
</evidence>
<dbReference type="GO" id="GO:0004459">
    <property type="term" value="F:L-lactate dehydrogenase (NAD+) activity"/>
    <property type="evidence" value="ECO:0007669"/>
    <property type="project" value="UniProtKB-UniRule"/>
</dbReference>
<feature type="binding site" evidence="9">
    <location>
        <position position="99"/>
    </location>
    <ligand>
        <name>NAD(+)</name>
        <dbReference type="ChEBI" id="CHEBI:57540"/>
    </ligand>
</feature>
<dbReference type="EC" id="1.1.1.27" evidence="3 7"/>
<dbReference type="GO" id="GO:0006089">
    <property type="term" value="P:lactate metabolic process"/>
    <property type="evidence" value="ECO:0007669"/>
    <property type="project" value="TreeGrafter"/>
</dbReference>
<comment type="subunit">
    <text evidence="7">Homotetramer.</text>
</comment>
<dbReference type="PIRSF" id="PIRSF000102">
    <property type="entry name" value="Lac_mal_DH"/>
    <property type="match status" value="1"/>
</dbReference>
<dbReference type="Gene3D" id="3.40.50.720">
    <property type="entry name" value="NAD(P)-binding Rossmann-like Domain"/>
    <property type="match status" value="1"/>
</dbReference>
<reference evidence="12 13" key="1">
    <citation type="submission" date="2016-10" db="EMBL/GenBank/DDBJ databases">
        <authorList>
            <person name="de Groot N.N."/>
        </authorList>
    </citation>
    <scope>NUCLEOTIDE SEQUENCE [LARGE SCALE GENOMIC DNA]</scope>
    <source>
        <strain evidence="12 13">DSM 23310</strain>
    </source>
</reference>
<keyword evidence="4 7" id="KW-0560">Oxidoreductase</keyword>
<dbReference type="PROSITE" id="PS00064">
    <property type="entry name" value="L_LDH"/>
    <property type="match status" value="1"/>
</dbReference>
<feature type="binding site" evidence="7">
    <location>
        <position position="86"/>
    </location>
    <ligand>
        <name>substrate</name>
    </ligand>
</feature>